<evidence type="ECO:0000259" key="1">
    <source>
        <dbReference type="PROSITE" id="PS50405"/>
    </source>
</evidence>
<evidence type="ECO:0000313" key="3">
    <source>
        <dbReference type="Proteomes" id="UP000004931"/>
    </source>
</evidence>
<protein>
    <recommendedName>
        <fullName evidence="1">GST C-terminal domain-containing protein</fullName>
    </recommendedName>
</protein>
<proteinExistence type="predicted"/>
<reference evidence="2 3" key="1">
    <citation type="journal article" date="2010" name="J. Bacteriol.">
        <title>Genome sequence of the oligotrophic marine Gammaproteobacterium HTCC2143, isolated from the Oregon Coast.</title>
        <authorList>
            <person name="Oh H.M."/>
            <person name="Kang I."/>
            <person name="Ferriera S."/>
            <person name="Giovannoni S.J."/>
            <person name="Cho J.C."/>
        </authorList>
    </citation>
    <scope>NUCLEOTIDE SEQUENCE [LARGE SCALE GENOMIC DNA]</scope>
    <source>
        <strain evidence="2 3">HTCC2143</strain>
    </source>
</reference>
<dbReference type="Pfam" id="PF13417">
    <property type="entry name" value="GST_N_3"/>
    <property type="match status" value="1"/>
</dbReference>
<dbReference type="CDD" id="cd00299">
    <property type="entry name" value="GST_C_family"/>
    <property type="match status" value="1"/>
</dbReference>
<sequence length="356" mass="40765">MKAETQMTSERKVQELMGAPGSPYTRKMLSVMRYRNIPYRLEYNSHRADSSVDSHRKTRVKPKVSLLPTFYFEDEQGQEVAITDSSPLIRRFEADYDGRSVIPSDPALAFIDMLLEDYGDEWLTKAMFHYRWYYEADIKKGGDILPRWGGISQPEDQCQAMGDFIRQRQISRLSYVGSNETTKPIIEASFKRFIHLLDKLLTEQPFLMGERPGSADFAIYGQLTCLALFDPTPQAIILRECPRVYAWVEIVEDLSGYLVSDEDWLDIDNPSEALKNVLSEVGRIYAPYLIGNAKAVMAKADVLQMELDGSPWEQNPFAYQAKCLQWLREAYQSLNSADRSRVDNVLSGTGVMQLFN</sequence>
<dbReference type="InterPro" id="IPR036282">
    <property type="entry name" value="Glutathione-S-Trfase_C_sf"/>
</dbReference>
<evidence type="ECO:0000313" key="2">
    <source>
        <dbReference type="EMBL" id="EAW31076.1"/>
    </source>
</evidence>
<dbReference type="Gene3D" id="3.40.30.10">
    <property type="entry name" value="Glutaredoxin"/>
    <property type="match status" value="1"/>
</dbReference>
<dbReference type="PROSITE" id="PS50405">
    <property type="entry name" value="GST_CTER"/>
    <property type="match status" value="1"/>
</dbReference>
<dbReference type="InterPro" id="IPR036249">
    <property type="entry name" value="Thioredoxin-like_sf"/>
</dbReference>
<dbReference type="InterPro" id="IPR010987">
    <property type="entry name" value="Glutathione-S-Trfase_C-like"/>
</dbReference>
<dbReference type="Proteomes" id="UP000004931">
    <property type="component" value="Unassembled WGS sequence"/>
</dbReference>
<comment type="caution">
    <text evidence="2">The sequence shown here is derived from an EMBL/GenBank/DDBJ whole genome shotgun (WGS) entry which is preliminary data.</text>
</comment>
<name>A0YE42_9GAMM</name>
<dbReference type="eggNOG" id="COG0625">
    <property type="taxonomic scope" value="Bacteria"/>
</dbReference>
<dbReference type="STRING" id="247633.GP2143_10777"/>
<dbReference type="AlphaFoldDB" id="A0YE42"/>
<dbReference type="Pfam" id="PF17171">
    <property type="entry name" value="GST_C_6"/>
    <property type="match status" value="1"/>
</dbReference>
<dbReference type="Gene3D" id="1.20.1050.10">
    <property type="match status" value="2"/>
</dbReference>
<dbReference type="SUPFAM" id="SSF47616">
    <property type="entry name" value="GST C-terminal domain-like"/>
    <property type="match status" value="1"/>
</dbReference>
<accession>A0YE42</accession>
<keyword evidence="3" id="KW-1185">Reference proteome</keyword>
<dbReference type="EMBL" id="AAVT01000005">
    <property type="protein sequence ID" value="EAW31076.1"/>
    <property type="molecule type" value="Genomic_DNA"/>
</dbReference>
<gene>
    <name evidence="2" type="ORF">GP2143_10777</name>
</gene>
<feature type="domain" description="GST C-terminal" evidence="1">
    <location>
        <begin position="104"/>
        <end position="288"/>
    </location>
</feature>
<dbReference type="SUPFAM" id="SSF52833">
    <property type="entry name" value="Thioredoxin-like"/>
    <property type="match status" value="1"/>
</dbReference>
<dbReference type="InterPro" id="IPR004045">
    <property type="entry name" value="Glutathione_S-Trfase_N"/>
</dbReference>
<organism evidence="2 3">
    <name type="scientific">marine gamma proteobacterium HTCC2143</name>
    <dbReference type="NCBI Taxonomy" id="247633"/>
    <lineage>
        <taxon>Bacteria</taxon>
        <taxon>Pseudomonadati</taxon>
        <taxon>Pseudomonadota</taxon>
        <taxon>Gammaproteobacteria</taxon>
        <taxon>Cellvibrionales</taxon>
        <taxon>Spongiibacteraceae</taxon>
        <taxon>BD1-7 clade</taxon>
    </lineage>
</organism>
<dbReference type="InterPro" id="IPR033468">
    <property type="entry name" value="Metaxin_GST"/>
</dbReference>